<sequence>MASVMVKAATSDKLKEMDWAKNIEICEFVAQDPGKAKDVIKSIKKCIGGRNKNTQLYAVMLLEMLMNNCGEPIHRQVIDNGLLPILVKIVKKKTELPVRENIFLLLDATQTSLGGAKARFPQYYDAYYELVSAGVQFSNRPNVVVTRAEVPVPETRTEPNKESLSTRLNEAQQEVHAQPVPDTSIVRKASSVMEVLRDVLNSMDPRHPEGATDEFVLDLVEQCTFQKQRIMHLVMTSRDEAVVSQAIELNEELHKVLVRHDALLSVQPTTTVASNLEEEEEEDAESLYRRLRKGKALSQDYTDDSVPSFRFIPDDKMRRPLTIQPPHPDKKLGALNIRSPDQVEPRPELGPLIPPPPAKHAERERFFREKSIDSLASLPGHLRSMSQHSRDGSSSCSGSTDYGD</sequence>
<feature type="compositionally biased region" description="Low complexity" evidence="6">
    <location>
        <begin position="392"/>
        <end position="404"/>
    </location>
</feature>
<dbReference type="EMBL" id="CM029048">
    <property type="protein sequence ID" value="KAG2576162.1"/>
    <property type="molecule type" value="Genomic_DNA"/>
</dbReference>
<evidence type="ECO:0000256" key="5">
    <source>
        <dbReference type="ARBA" id="ARBA00023136"/>
    </source>
</evidence>
<dbReference type="OrthoDB" id="2018246at2759"/>
<evidence type="ECO:0000313" key="9">
    <source>
        <dbReference type="EMBL" id="KAG2576162.1"/>
    </source>
</evidence>
<feature type="domain" description="VHS" evidence="7">
    <location>
        <begin position="9"/>
        <end position="138"/>
    </location>
</feature>
<feature type="domain" description="GAT" evidence="8">
    <location>
        <begin position="177"/>
        <end position="265"/>
    </location>
</feature>
<feature type="compositionally biased region" description="Basic and acidic residues" evidence="6">
    <location>
        <begin position="359"/>
        <end position="372"/>
    </location>
</feature>
<proteinExistence type="inferred from homology"/>
<keyword evidence="10" id="KW-1185">Reference proteome</keyword>
<dbReference type="GO" id="GO:0043328">
    <property type="term" value="P:protein transport to vacuole involved in ubiquitin-dependent protein catabolic process via the multivesicular body sorting pathway"/>
    <property type="evidence" value="ECO:0007669"/>
    <property type="project" value="InterPro"/>
</dbReference>
<evidence type="ECO:0000259" key="8">
    <source>
        <dbReference type="PROSITE" id="PS50909"/>
    </source>
</evidence>
<dbReference type="Gene3D" id="1.25.40.90">
    <property type="match status" value="1"/>
</dbReference>
<dbReference type="InterPro" id="IPR044836">
    <property type="entry name" value="TOL_plant"/>
</dbReference>
<dbReference type="PROSITE" id="PS50909">
    <property type="entry name" value="GAT"/>
    <property type="match status" value="1"/>
</dbReference>
<dbReference type="EMBL" id="CM029048">
    <property type="protein sequence ID" value="KAG2576163.1"/>
    <property type="molecule type" value="Genomic_DNA"/>
</dbReference>
<dbReference type="CDD" id="cd14231">
    <property type="entry name" value="GAT_GGA-like_plant"/>
    <property type="match status" value="1"/>
</dbReference>
<reference evidence="9" key="1">
    <citation type="submission" date="2020-05" db="EMBL/GenBank/DDBJ databases">
        <title>WGS assembly of Panicum virgatum.</title>
        <authorList>
            <person name="Lovell J.T."/>
            <person name="Jenkins J."/>
            <person name="Shu S."/>
            <person name="Juenger T.E."/>
            <person name="Schmutz J."/>
        </authorList>
    </citation>
    <scope>NUCLEOTIDE SEQUENCE</scope>
    <source>
        <strain evidence="9">AP13</strain>
    </source>
</reference>
<evidence type="ECO:0000256" key="1">
    <source>
        <dbReference type="ARBA" id="ARBA00004170"/>
    </source>
</evidence>
<protein>
    <recommendedName>
        <fullName evidence="11">Target of Myb protein 1</fullName>
    </recommendedName>
</protein>
<dbReference type="InterPro" id="IPR038425">
    <property type="entry name" value="GAT_sf"/>
</dbReference>
<keyword evidence="5" id="KW-0472">Membrane</keyword>
<evidence type="ECO:0008006" key="11">
    <source>
        <dbReference type="Google" id="ProtNLM"/>
    </source>
</evidence>
<evidence type="ECO:0000256" key="4">
    <source>
        <dbReference type="ARBA" id="ARBA00022927"/>
    </source>
</evidence>
<dbReference type="SUPFAM" id="SSF48464">
    <property type="entry name" value="ENTH/VHS domain"/>
    <property type="match status" value="1"/>
</dbReference>
<dbReference type="SUPFAM" id="SSF89009">
    <property type="entry name" value="GAT-like domain"/>
    <property type="match status" value="1"/>
</dbReference>
<dbReference type="CDD" id="cd03561">
    <property type="entry name" value="VHS"/>
    <property type="match status" value="1"/>
</dbReference>
<evidence type="ECO:0000256" key="6">
    <source>
        <dbReference type="SAM" id="MobiDB-lite"/>
    </source>
</evidence>
<dbReference type="PANTHER" id="PTHR45898:SF3">
    <property type="entry name" value="TOM1-LIKE PROTEIN 5"/>
    <property type="match status" value="1"/>
</dbReference>
<comment type="subcellular location">
    <subcellularLocation>
        <location evidence="1">Membrane</location>
        <topology evidence="1">Peripheral membrane protein</topology>
    </subcellularLocation>
</comment>
<evidence type="ECO:0000259" key="7">
    <source>
        <dbReference type="PROSITE" id="PS50179"/>
    </source>
</evidence>
<feature type="region of interest" description="Disordered" evidence="6">
    <location>
        <begin position="340"/>
        <end position="404"/>
    </location>
</feature>
<keyword evidence="4" id="KW-0653">Protein transport</keyword>
<evidence type="ECO:0000313" key="10">
    <source>
        <dbReference type="Proteomes" id="UP000823388"/>
    </source>
</evidence>
<gene>
    <name evidence="9" type="ORF">PVAP13_6NG011700</name>
</gene>
<dbReference type="AlphaFoldDB" id="A0A8T0QSH6"/>
<dbReference type="GO" id="GO:0016020">
    <property type="term" value="C:membrane"/>
    <property type="evidence" value="ECO:0007669"/>
    <property type="project" value="UniProtKB-SubCell"/>
</dbReference>
<comment type="similarity">
    <text evidence="2">Belongs to the TOM1 family.</text>
</comment>
<accession>A0A8T0QSH6</accession>
<evidence type="ECO:0000256" key="3">
    <source>
        <dbReference type="ARBA" id="ARBA00022448"/>
    </source>
</evidence>
<dbReference type="Gene3D" id="1.20.58.160">
    <property type="match status" value="1"/>
</dbReference>
<dbReference type="Proteomes" id="UP000823388">
    <property type="component" value="Chromosome 6N"/>
</dbReference>
<dbReference type="InterPro" id="IPR008942">
    <property type="entry name" value="ENTH_VHS"/>
</dbReference>
<dbReference type="GO" id="GO:0035091">
    <property type="term" value="F:phosphatidylinositol binding"/>
    <property type="evidence" value="ECO:0007669"/>
    <property type="project" value="InterPro"/>
</dbReference>
<dbReference type="Pfam" id="PF03127">
    <property type="entry name" value="GAT"/>
    <property type="match status" value="1"/>
</dbReference>
<keyword evidence="3" id="KW-0813">Transport</keyword>
<dbReference type="InterPro" id="IPR002014">
    <property type="entry name" value="VHS_dom"/>
</dbReference>
<dbReference type="GO" id="GO:0005737">
    <property type="term" value="C:cytoplasm"/>
    <property type="evidence" value="ECO:0007669"/>
    <property type="project" value="UniProtKB-ARBA"/>
</dbReference>
<dbReference type="Pfam" id="PF00790">
    <property type="entry name" value="VHS"/>
    <property type="match status" value="1"/>
</dbReference>
<dbReference type="PROSITE" id="PS50179">
    <property type="entry name" value="VHS"/>
    <property type="match status" value="1"/>
</dbReference>
<name>A0A8T0QSH6_PANVG</name>
<dbReference type="InterPro" id="IPR004152">
    <property type="entry name" value="GAT_dom"/>
</dbReference>
<evidence type="ECO:0000256" key="2">
    <source>
        <dbReference type="ARBA" id="ARBA00007708"/>
    </source>
</evidence>
<comment type="caution">
    <text evidence="9">The sequence shown here is derived from an EMBL/GenBank/DDBJ whole genome shotgun (WGS) entry which is preliminary data.</text>
</comment>
<dbReference type="GO" id="GO:0043130">
    <property type="term" value="F:ubiquitin binding"/>
    <property type="evidence" value="ECO:0007669"/>
    <property type="project" value="InterPro"/>
</dbReference>
<dbReference type="SMART" id="SM00288">
    <property type="entry name" value="VHS"/>
    <property type="match status" value="1"/>
</dbReference>
<organism evidence="9 10">
    <name type="scientific">Panicum virgatum</name>
    <name type="common">Blackwell switchgrass</name>
    <dbReference type="NCBI Taxonomy" id="38727"/>
    <lineage>
        <taxon>Eukaryota</taxon>
        <taxon>Viridiplantae</taxon>
        <taxon>Streptophyta</taxon>
        <taxon>Embryophyta</taxon>
        <taxon>Tracheophyta</taxon>
        <taxon>Spermatophyta</taxon>
        <taxon>Magnoliopsida</taxon>
        <taxon>Liliopsida</taxon>
        <taxon>Poales</taxon>
        <taxon>Poaceae</taxon>
        <taxon>PACMAD clade</taxon>
        <taxon>Panicoideae</taxon>
        <taxon>Panicodae</taxon>
        <taxon>Paniceae</taxon>
        <taxon>Panicinae</taxon>
        <taxon>Panicum</taxon>
        <taxon>Panicum sect. Hiantes</taxon>
    </lineage>
</organism>
<dbReference type="PANTHER" id="PTHR45898">
    <property type="entry name" value="TOM1-LIKE PROTEIN"/>
    <property type="match status" value="1"/>
</dbReference>